<sequence>MDNSISSINLVKGQFITEKRQNKIDSSKQFSDVLKEALNGVTEDIKIAQELSDKIATGDVKDLHQVMIAMEKANLGLQLTVQVRNKVVEAYQEVMRMQV</sequence>
<evidence type="ECO:0000256" key="5">
    <source>
        <dbReference type="NCBIfam" id="TIGR00205"/>
    </source>
</evidence>
<dbReference type="STRING" id="337097.BHF71_00370"/>
<evidence type="ECO:0000313" key="7">
    <source>
        <dbReference type="Proteomes" id="UP000243739"/>
    </source>
</evidence>
<comment type="similarity">
    <text evidence="2 4">Belongs to the FliE family.</text>
</comment>
<dbReference type="PANTHER" id="PTHR34653:SF1">
    <property type="entry name" value="FLAGELLAR HOOK-BASAL BODY COMPLEX PROTEIN FLIE"/>
    <property type="match status" value="1"/>
</dbReference>
<evidence type="ECO:0000256" key="3">
    <source>
        <dbReference type="ARBA" id="ARBA00023143"/>
    </source>
</evidence>
<evidence type="ECO:0000256" key="4">
    <source>
        <dbReference type="HAMAP-Rule" id="MF_00724"/>
    </source>
</evidence>
<dbReference type="RefSeq" id="WP_069655711.1">
    <property type="nucleotide sequence ID" value="NZ_MIJF01000001.1"/>
</dbReference>
<dbReference type="Proteomes" id="UP000243739">
    <property type="component" value="Unassembled WGS sequence"/>
</dbReference>
<accession>A0A1D2YXJ9</accession>
<dbReference type="OrthoDB" id="9812413at2"/>
<dbReference type="PRINTS" id="PR01006">
    <property type="entry name" value="FLGHOOKFLIE"/>
</dbReference>
<comment type="subcellular location">
    <subcellularLocation>
        <location evidence="1 4">Bacterial flagellum basal body</location>
    </subcellularLocation>
</comment>
<dbReference type="GO" id="GO:0009425">
    <property type="term" value="C:bacterial-type flagellum basal body"/>
    <property type="evidence" value="ECO:0007669"/>
    <property type="project" value="UniProtKB-SubCell"/>
</dbReference>
<evidence type="ECO:0000313" key="6">
    <source>
        <dbReference type="EMBL" id="OEG00398.1"/>
    </source>
</evidence>
<evidence type="ECO:0000256" key="2">
    <source>
        <dbReference type="ARBA" id="ARBA00009272"/>
    </source>
</evidence>
<keyword evidence="7" id="KW-1185">Reference proteome</keyword>
<protein>
    <recommendedName>
        <fullName evidence="4 5">Flagellar hook-basal body complex protein FliE</fullName>
    </recommendedName>
</protein>
<dbReference type="EMBL" id="MIJF01000001">
    <property type="protein sequence ID" value="OEG00398.1"/>
    <property type="molecule type" value="Genomic_DNA"/>
</dbReference>
<dbReference type="Pfam" id="PF02049">
    <property type="entry name" value="FliE"/>
    <property type="match status" value="1"/>
</dbReference>
<gene>
    <name evidence="4" type="primary">fliE</name>
    <name evidence="6" type="ORF">BHF71_00370</name>
</gene>
<dbReference type="AlphaFoldDB" id="A0A1D2YXJ9"/>
<evidence type="ECO:0000256" key="1">
    <source>
        <dbReference type="ARBA" id="ARBA00004117"/>
    </source>
</evidence>
<dbReference type="GO" id="GO:0071973">
    <property type="term" value="P:bacterial-type flagellum-dependent cell motility"/>
    <property type="evidence" value="ECO:0007669"/>
    <property type="project" value="InterPro"/>
</dbReference>
<keyword evidence="6" id="KW-0966">Cell projection</keyword>
<dbReference type="PANTHER" id="PTHR34653">
    <property type="match status" value="1"/>
</dbReference>
<dbReference type="GO" id="GO:0003774">
    <property type="term" value="F:cytoskeletal motor activity"/>
    <property type="evidence" value="ECO:0007669"/>
    <property type="project" value="InterPro"/>
</dbReference>
<proteinExistence type="inferred from homology"/>
<dbReference type="NCBIfam" id="TIGR00205">
    <property type="entry name" value="fliE"/>
    <property type="match status" value="1"/>
</dbReference>
<dbReference type="HAMAP" id="MF_00724">
    <property type="entry name" value="FliE"/>
    <property type="match status" value="1"/>
</dbReference>
<dbReference type="InterPro" id="IPR001624">
    <property type="entry name" value="FliE"/>
</dbReference>
<keyword evidence="3 4" id="KW-0975">Bacterial flagellum</keyword>
<dbReference type="GO" id="GO:0005198">
    <property type="term" value="F:structural molecule activity"/>
    <property type="evidence" value="ECO:0007669"/>
    <property type="project" value="UniProtKB-UniRule"/>
</dbReference>
<name>A0A1D2YXJ9_9BACI</name>
<organism evidence="6 7">
    <name type="scientific">Vulcanibacillus modesticaldus</name>
    <dbReference type="NCBI Taxonomy" id="337097"/>
    <lineage>
        <taxon>Bacteria</taxon>
        <taxon>Bacillati</taxon>
        <taxon>Bacillota</taxon>
        <taxon>Bacilli</taxon>
        <taxon>Bacillales</taxon>
        <taxon>Bacillaceae</taxon>
        <taxon>Vulcanibacillus</taxon>
    </lineage>
</organism>
<reference evidence="6 7" key="1">
    <citation type="submission" date="2016-09" db="EMBL/GenBank/DDBJ databases">
        <title>Draft genome sequence for the type strain of Vulcanibacillus modesticaldus BR, a strictly anaerobic, moderately thermophilic, and nitrate-reducing bacterium from deep sea-hydrothermal vents of the Mid-Atlantic Ridge.</title>
        <authorList>
            <person name="Abin C.A."/>
            <person name="Hollibaugh J.T."/>
        </authorList>
    </citation>
    <scope>NUCLEOTIDE SEQUENCE [LARGE SCALE GENOMIC DNA]</scope>
    <source>
        <strain evidence="6 7">BR</strain>
    </source>
</reference>
<keyword evidence="6" id="KW-0282">Flagellum</keyword>
<keyword evidence="6" id="KW-0969">Cilium</keyword>
<comment type="caution">
    <text evidence="6">The sequence shown here is derived from an EMBL/GenBank/DDBJ whole genome shotgun (WGS) entry which is preliminary data.</text>
</comment>